<comment type="subunit">
    <text evidence="10">Heterotetramer of two alpha and two beta chains arranged as a dimer of alpha/beta heterodimers.</text>
</comment>
<dbReference type="GO" id="GO:0005829">
    <property type="term" value="C:cytosol"/>
    <property type="evidence" value="ECO:0007669"/>
    <property type="project" value="TreeGrafter"/>
</dbReference>
<dbReference type="SUPFAM" id="SSF56276">
    <property type="entry name" value="S-adenosylmethionine decarboxylase"/>
    <property type="match status" value="1"/>
</dbReference>
<dbReference type="UniPathway" id="UPA00331">
    <property type="reaction ID" value="UER00451"/>
</dbReference>
<dbReference type="AlphaFoldDB" id="A0A367ESR0"/>
<dbReference type="PANTHER" id="PTHR33866:SF2">
    <property type="entry name" value="S-ADENOSYLMETHIONINE DECARBOXYLASE PROENZYME"/>
    <property type="match status" value="1"/>
</dbReference>
<dbReference type="Proteomes" id="UP000253094">
    <property type="component" value="Unassembled WGS sequence"/>
</dbReference>
<feature type="chain" id="PRO_5023291288" description="S-adenosylmethionine decarboxylase beta chain" evidence="10">
    <location>
        <begin position="1"/>
        <end position="69"/>
    </location>
</feature>
<dbReference type="Pfam" id="PF02675">
    <property type="entry name" value="AdoMet_dc"/>
    <property type="match status" value="1"/>
</dbReference>
<feature type="modified residue" description="Pyruvic acid (Ser); by autocatalysis" evidence="10">
    <location>
        <position position="70"/>
    </location>
</feature>
<feature type="active site" description="Schiff-base intermediate with substrate; via pyruvic acid" evidence="10">
    <location>
        <position position="70"/>
    </location>
</feature>
<reference evidence="12 13" key="1">
    <citation type="submission" date="2018-06" db="EMBL/GenBank/DDBJ databases">
        <title>Sphaerisporangium craniellae sp. nov., isolated from a marine sponge in the South China Sea.</title>
        <authorList>
            <person name="Li L."/>
        </authorList>
    </citation>
    <scope>NUCLEOTIDE SEQUENCE [LARGE SCALE GENOMIC DNA]</scope>
    <source>
        <strain evidence="12 13">CCTCC AA 208026</strain>
    </source>
</reference>
<protein>
    <recommendedName>
        <fullName evidence="10">S-adenosylmethionine decarboxylase proenzyme</fullName>
        <shortName evidence="10">AdoMetDC</shortName>
        <shortName evidence="10">SAMDC</shortName>
        <ecNumber evidence="10">4.1.1.50</ecNumber>
    </recommendedName>
    <component>
        <recommendedName>
            <fullName evidence="10">S-adenosylmethionine decarboxylase beta chain</fullName>
        </recommendedName>
    </component>
    <component>
        <recommendedName>
            <fullName evidence="10">S-adenosylmethionine decarboxylase alpha chain</fullName>
        </recommendedName>
    </component>
</protein>
<keyword evidence="4 10" id="KW-0745">Spermidine biosynthesis</keyword>
<keyword evidence="2 10" id="KW-0210">Decarboxylase</keyword>
<evidence type="ECO:0000313" key="12">
    <source>
        <dbReference type="EMBL" id="RCG21156.1"/>
    </source>
</evidence>
<comment type="caution">
    <text evidence="12">The sequence shown here is derived from an EMBL/GenBank/DDBJ whole genome shotgun (WGS) entry which is preliminary data.</text>
</comment>
<dbReference type="OrthoDB" id="9793120at2"/>
<evidence type="ECO:0000256" key="9">
    <source>
        <dbReference type="ARBA" id="ARBA00023317"/>
    </source>
</evidence>
<feature type="active site" description="Proton donor; for catalytic activity" evidence="10">
    <location>
        <position position="90"/>
    </location>
</feature>
<proteinExistence type="inferred from homology"/>
<dbReference type="GO" id="GO:0004014">
    <property type="term" value="F:adenosylmethionine decarboxylase activity"/>
    <property type="evidence" value="ECO:0007669"/>
    <property type="project" value="UniProtKB-UniRule"/>
</dbReference>
<organism evidence="12 13">
    <name type="scientific">Sphaerisporangium album</name>
    <dbReference type="NCBI Taxonomy" id="509200"/>
    <lineage>
        <taxon>Bacteria</taxon>
        <taxon>Bacillati</taxon>
        <taxon>Actinomycetota</taxon>
        <taxon>Actinomycetes</taxon>
        <taxon>Streptosporangiales</taxon>
        <taxon>Streptosporangiaceae</taxon>
        <taxon>Sphaerisporangium</taxon>
    </lineage>
</organism>
<evidence type="ECO:0000313" key="13">
    <source>
        <dbReference type="Proteomes" id="UP000253094"/>
    </source>
</evidence>
<evidence type="ECO:0000256" key="10">
    <source>
        <dbReference type="HAMAP-Rule" id="MF_00464"/>
    </source>
</evidence>
<keyword evidence="6 10" id="KW-0865">Zymogen</keyword>
<dbReference type="EMBL" id="QOIL01000030">
    <property type="protein sequence ID" value="RCG21156.1"/>
    <property type="molecule type" value="Genomic_DNA"/>
</dbReference>
<evidence type="ECO:0000256" key="4">
    <source>
        <dbReference type="ARBA" id="ARBA00023066"/>
    </source>
</evidence>
<dbReference type="PANTHER" id="PTHR33866">
    <property type="entry name" value="S-ADENOSYLMETHIONINE DECARBOXYLASE PROENZYME"/>
    <property type="match status" value="1"/>
</dbReference>
<evidence type="ECO:0000256" key="8">
    <source>
        <dbReference type="ARBA" id="ARBA00023270"/>
    </source>
</evidence>
<keyword evidence="13" id="KW-1185">Reference proteome</keyword>
<comment type="similarity">
    <text evidence="10">Belongs to the prokaryotic AdoMetDC family. Type 1 subfamily.</text>
</comment>
<dbReference type="InterPro" id="IPR003826">
    <property type="entry name" value="AdoMetDC_fam_prok"/>
</dbReference>
<evidence type="ECO:0000256" key="5">
    <source>
        <dbReference type="ARBA" id="ARBA00023115"/>
    </source>
</evidence>
<dbReference type="Gene3D" id="3.60.90.10">
    <property type="entry name" value="S-adenosylmethionine decarboxylase"/>
    <property type="match status" value="1"/>
</dbReference>
<gene>
    <name evidence="12" type="primary">speD</name>
    <name evidence="10" type="synonym">speH</name>
    <name evidence="12" type="ORF">DQ384_36710</name>
</gene>
<dbReference type="InterPro" id="IPR016067">
    <property type="entry name" value="S-AdoMet_deCO2ase_core"/>
</dbReference>
<dbReference type="EC" id="4.1.1.50" evidence="10"/>
<dbReference type="InterPro" id="IPR017716">
    <property type="entry name" value="S-AdoMet_deCOase_pro-enz"/>
</dbReference>
<keyword evidence="3 10" id="KW-0068">Autocatalytic cleavage</keyword>
<comment type="pathway">
    <text evidence="10">Amine and polyamine biosynthesis; S-adenosylmethioninamine biosynthesis; S-adenosylmethioninamine from S-adenosyl-L-methionine: step 1/1.</text>
</comment>
<evidence type="ECO:0000256" key="11">
    <source>
        <dbReference type="SAM" id="MobiDB-lite"/>
    </source>
</evidence>
<feature type="active site" description="Proton acceptor; for processing activity" evidence="10">
    <location>
        <position position="75"/>
    </location>
</feature>
<keyword evidence="8 10" id="KW-0704">Schiff base</keyword>
<dbReference type="RefSeq" id="WP_114033493.1">
    <property type="nucleotide sequence ID" value="NZ_QOIL01000030.1"/>
</dbReference>
<evidence type="ECO:0000256" key="2">
    <source>
        <dbReference type="ARBA" id="ARBA00022793"/>
    </source>
</evidence>
<keyword evidence="7 10" id="KW-0456">Lyase</keyword>
<dbReference type="NCBIfam" id="TIGR03330">
    <property type="entry name" value="SAM_DCase_Bsu"/>
    <property type="match status" value="1"/>
</dbReference>
<evidence type="ECO:0000256" key="3">
    <source>
        <dbReference type="ARBA" id="ARBA00022813"/>
    </source>
</evidence>
<dbReference type="GO" id="GO:0008295">
    <property type="term" value="P:spermidine biosynthetic process"/>
    <property type="evidence" value="ECO:0007669"/>
    <property type="project" value="UniProtKB-UniRule"/>
</dbReference>
<keyword evidence="1 10" id="KW-0949">S-adenosyl-L-methionine</keyword>
<sequence>MSALAPIGEFHGRHVVAQLAGVEGALLDDVVYLEQALHMAAVEAGAKVRQVVSERFEPHGVTVVAILSESHATLHTYPEIGACYVDIFTCGDSADPENAVRVLLTALRPQTHESTTIERGMPSSADDQPQGAAR</sequence>
<evidence type="ECO:0000256" key="7">
    <source>
        <dbReference type="ARBA" id="ARBA00023239"/>
    </source>
</evidence>
<dbReference type="HAMAP" id="MF_00464">
    <property type="entry name" value="AdoMetDC_1"/>
    <property type="match status" value="1"/>
</dbReference>
<comment type="cofactor">
    <cofactor evidence="10">
        <name>pyruvate</name>
        <dbReference type="ChEBI" id="CHEBI:15361"/>
    </cofactor>
    <text evidence="10">Binds 1 pyruvoyl group covalently per subunit.</text>
</comment>
<comment type="catalytic activity">
    <reaction evidence="10">
        <text>S-adenosyl-L-methionine + H(+) = S-adenosyl 3-(methylsulfanyl)propylamine + CO2</text>
        <dbReference type="Rhea" id="RHEA:15981"/>
        <dbReference type="ChEBI" id="CHEBI:15378"/>
        <dbReference type="ChEBI" id="CHEBI:16526"/>
        <dbReference type="ChEBI" id="CHEBI:57443"/>
        <dbReference type="ChEBI" id="CHEBI:59789"/>
        <dbReference type="EC" id="4.1.1.50"/>
    </reaction>
</comment>
<evidence type="ECO:0000256" key="1">
    <source>
        <dbReference type="ARBA" id="ARBA00022691"/>
    </source>
</evidence>
<feature type="site" description="Cleavage (non-hydrolytic); by autolysis" evidence="10">
    <location>
        <begin position="69"/>
        <end position="70"/>
    </location>
</feature>
<accession>A0A367ESR0</accession>
<name>A0A367ESR0_9ACTN</name>
<feature type="chain" id="PRO_5023291289" description="S-adenosylmethionine decarboxylase alpha chain" evidence="10">
    <location>
        <begin position="70"/>
        <end position="134"/>
    </location>
</feature>
<comment type="PTM">
    <text evidence="10">Is synthesized initially as an inactive proenzyme. Formation of the active enzyme involves a self-maturation process in which the active site pyruvoyl group is generated from an internal serine residue via an autocatalytic post-translational modification. Two non-identical subunits are generated from the proenzyme in this reaction, and the pyruvate is formed at the N-terminus of the alpha chain, which is derived from the carboxyl end of the proenzyme. The post-translation cleavage follows an unusual pathway, termed non-hydrolytic serinolysis, in which the side chain hydroxyl group of the serine supplies its oxygen atom to form the C-terminus of the beta chain, while the remainder of the serine residue undergoes an oxidative deamination to produce ammonia and the pyruvoyl group blocking the N-terminus of the alpha chain.</text>
</comment>
<keyword evidence="9 10" id="KW-0670">Pyruvate</keyword>
<feature type="region of interest" description="Disordered" evidence="11">
    <location>
        <begin position="111"/>
        <end position="134"/>
    </location>
</feature>
<evidence type="ECO:0000256" key="6">
    <source>
        <dbReference type="ARBA" id="ARBA00023145"/>
    </source>
</evidence>
<comment type="function">
    <text evidence="10">Catalyzes the decarboxylation of S-adenosylmethionine to S-adenosylmethioninamine (dcAdoMet), the propylamine donor required for the synthesis of the polyamines spermine and spermidine from the diamine putrescine.</text>
</comment>
<keyword evidence="5 10" id="KW-0620">Polyamine biosynthesis</keyword>